<dbReference type="SMART" id="SM00874">
    <property type="entry name" value="B5"/>
    <property type="match status" value="1"/>
</dbReference>
<dbReference type="CDD" id="cd02796">
    <property type="entry name" value="tRNA_bind_bactPheRS"/>
    <property type="match status" value="1"/>
</dbReference>
<dbReference type="InterPro" id="IPR041616">
    <property type="entry name" value="PheRS_beta_core"/>
</dbReference>
<dbReference type="Pfam" id="PF03484">
    <property type="entry name" value="B5"/>
    <property type="match status" value="1"/>
</dbReference>
<dbReference type="SUPFAM" id="SSF46955">
    <property type="entry name" value="Putative DNA-binding domain"/>
    <property type="match status" value="1"/>
</dbReference>
<comment type="caution">
    <text evidence="20">The sequence shown here is derived from an EMBL/GenBank/DDBJ whole genome shotgun (WGS) entry which is preliminary data.</text>
</comment>
<evidence type="ECO:0000256" key="15">
    <source>
        <dbReference type="HAMAP-Rule" id="MF_00283"/>
    </source>
</evidence>
<dbReference type="SMART" id="SM00873">
    <property type="entry name" value="B3_4"/>
    <property type="match status" value="1"/>
</dbReference>
<dbReference type="Pfam" id="PF17759">
    <property type="entry name" value="tRNA_synthFbeta"/>
    <property type="match status" value="1"/>
</dbReference>
<comment type="subcellular location">
    <subcellularLocation>
        <location evidence="1 15">Cytoplasm</location>
    </subcellularLocation>
</comment>
<dbReference type="Pfam" id="PF03147">
    <property type="entry name" value="FDX-ACB"/>
    <property type="match status" value="1"/>
</dbReference>
<evidence type="ECO:0000256" key="10">
    <source>
        <dbReference type="ARBA" id="ARBA00022842"/>
    </source>
</evidence>
<dbReference type="Pfam" id="PF03483">
    <property type="entry name" value="B3_4"/>
    <property type="match status" value="1"/>
</dbReference>
<keyword evidence="4 15" id="KW-0963">Cytoplasm</keyword>
<keyword evidence="10 15" id="KW-0460">Magnesium</keyword>
<dbReference type="InterPro" id="IPR036690">
    <property type="entry name" value="Fdx_antiC-bd_sf"/>
</dbReference>
<dbReference type="Gene3D" id="3.50.40.10">
    <property type="entry name" value="Phenylalanyl-trna Synthetase, Chain B, domain 3"/>
    <property type="match status" value="1"/>
</dbReference>
<dbReference type="CDD" id="cd00769">
    <property type="entry name" value="PheRS_beta_core"/>
    <property type="match status" value="1"/>
</dbReference>
<dbReference type="InterPro" id="IPR045060">
    <property type="entry name" value="Phe-tRNA-ligase_IIc_bsu"/>
</dbReference>
<evidence type="ECO:0000259" key="18">
    <source>
        <dbReference type="PROSITE" id="PS51447"/>
    </source>
</evidence>
<feature type="binding site" evidence="15">
    <location>
        <position position="463"/>
    </location>
    <ligand>
        <name>Mg(2+)</name>
        <dbReference type="ChEBI" id="CHEBI:18420"/>
        <note>shared with alpha subunit</note>
    </ligand>
</feature>
<proteinExistence type="inferred from homology"/>
<evidence type="ECO:0000256" key="7">
    <source>
        <dbReference type="ARBA" id="ARBA00022723"/>
    </source>
</evidence>
<feature type="domain" description="TRNA-binding" evidence="17">
    <location>
        <begin position="42"/>
        <end position="155"/>
    </location>
</feature>
<accession>A0ABP9FJ62</accession>
<dbReference type="PROSITE" id="PS51483">
    <property type="entry name" value="B5"/>
    <property type="match status" value="1"/>
</dbReference>
<dbReference type="Proteomes" id="UP001501436">
    <property type="component" value="Unassembled WGS sequence"/>
</dbReference>
<evidence type="ECO:0000256" key="1">
    <source>
        <dbReference type="ARBA" id="ARBA00004496"/>
    </source>
</evidence>
<protein>
    <recommendedName>
        <fullName evidence="15">Phenylalanine--tRNA ligase beta subunit</fullName>
        <ecNumber evidence="15">6.1.1.20</ecNumber>
    </recommendedName>
    <alternativeName>
        <fullName evidence="15">Phenylalanyl-tRNA synthetase beta subunit</fullName>
        <shortName evidence="15">PheRS</shortName>
    </alternativeName>
</protein>
<keyword evidence="13 15" id="KW-0030">Aminoacyl-tRNA synthetase</keyword>
<feature type="domain" description="B5" evidence="19">
    <location>
        <begin position="409"/>
        <end position="485"/>
    </location>
</feature>
<gene>
    <name evidence="15 20" type="primary">pheT</name>
    <name evidence="20" type="ORF">GCM10023313_02220</name>
</gene>
<dbReference type="PANTHER" id="PTHR10947">
    <property type="entry name" value="PHENYLALANYL-TRNA SYNTHETASE BETA CHAIN AND LEUCINE-RICH REPEAT-CONTAINING PROTEIN 47"/>
    <property type="match status" value="1"/>
</dbReference>
<dbReference type="InterPro" id="IPR004532">
    <property type="entry name" value="Phe-tRNA-ligase_IIc_bsu_bact"/>
</dbReference>
<dbReference type="SUPFAM" id="SSF56037">
    <property type="entry name" value="PheT/TilS domain"/>
    <property type="match status" value="1"/>
</dbReference>
<keyword evidence="12 15" id="KW-0648">Protein biosynthesis</keyword>
<evidence type="ECO:0000256" key="5">
    <source>
        <dbReference type="ARBA" id="ARBA00022555"/>
    </source>
</evidence>
<dbReference type="InterPro" id="IPR033714">
    <property type="entry name" value="tRNA_bind_bactPheRS"/>
</dbReference>
<dbReference type="InterPro" id="IPR002547">
    <property type="entry name" value="tRNA-bd_dom"/>
</dbReference>
<evidence type="ECO:0000256" key="12">
    <source>
        <dbReference type="ARBA" id="ARBA00022917"/>
    </source>
</evidence>
<feature type="binding site" evidence="15">
    <location>
        <position position="469"/>
    </location>
    <ligand>
        <name>Mg(2+)</name>
        <dbReference type="ChEBI" id="CHEBI:18420"/>
        <note>shared with alpha subunit</note>
    </ligand>
</feature>
<name>A0ABP9FJ62_9SPHI</name>
<evidence type="ECO:0000256" key="13">
    <source>
        <dbReference type="ARBA" id="ARBA00023146"/>
    </source>
</evidence>
<evidence type="ECO:0000256" key="3">
    <source>
        <dbReference type="ARBA" id="ARBA00011209"/>
    </source>
</evidence>
<dbReference type="RefSeq" id="WP_345328996.1">
    <property type="nucleotide sequence ID" value="NZ_BAABJI010000001.1"/>
</dbReference>
<keyword evidence="8 15" id="KW-0547">Nucleotide-binding</keyword>
<dbReference type="Gene3D" id="3.30.56.10">
    <property type="match status" value="2"/>
</dbReference>
<keyword evidence="11 16" id="KW-0694">RNA-binding</keyword>
<dbReference type="InterPro" id="IPR009061">
    <property type="entry name" value="DNA-bd_dom_put_sf"/>
</dbReference>
<sequence length="799" mass="87481">MKISYNWLKNFINTDKTPEEISRILTGTGLEVESLEKVQAVPGGLEGLVIGYVKTCADHANSDHLHVTTVDVGGAEDLHIVCGATNVAAGQKVVVATVGTTVYPVSGDPFTIKKSKIRGELSEGMICAEDEIGLGASHDGIMVLADDAVVGTPAKEYFKLNDDYLYEIGLTPNRADAASHLGTARDIAAFLKISLQKPDVLAFKVDDNSLVIDVSVENSEAAPRYSGVTITGVEVKESPKWLKEKLAVIGIRSINNIVDVTNYVLHDLGQPLHAFDADKIAGGKVIVKTTAESTAFKTLDGVERKLSADDLMICSETEPMCIAGVFGGIDSGVTEGTNSIFLESAYFNPVWVRKTAKRHGLKTDSSFRFERGTDPDNTVYALKRAALLIQEVAGGKISSDVVDIYPAPVEPFAVELSYKNTTRLIGKDIPHSEIKSIIEALDIEVVAETAEGLSLKVPPYRVDVTREVDVIEEVLRIYGYNNIEIPTQIRASLNNSQRPERDTVQNMLSDLLTANGFNEILSNSLTKSAYSDDPDSAVKILNPLSSDLDVMRQTLLYSGLEAIAYNQNRKNADLKLYEFGKVYSLADDKYNEVQRFSVFITGAKTAEQWNSKVTAVSFYNLKAIVDGIVEKLNVKDIAVADAEGNEFAYGLQYTRGNKTLVKFGAVAAAALKKADVDKEVFYADFNFDMVLTLARKNTIVYQEVSKFPAVRRDLSMLVDKAVTFEQIRQVAQKTERKLLKEVNVFDVYEGDKLPAGKKSYAVSFILQDAEKTLTDKAIDAIMQKLILNLGKEVGAEIRK</sequence>
<keyword evidence="6 15" id="KW-0436">Ligase</keyword>
<comment type="similarity">
    <text evidence="2 15">Belongs to the phenylalanyl-tRNA synthetase beta subunit family. Type 1 subfamily.</text>
</comment>
<dbReference type="InterPro" id="IPR020825">
    <property type="entry name" value="Phe-tRNA_synthase-like_B3/B4"/>
</dbReference>
<dbReference type="EMBL" id="BAABJI010000001">
    <property type="protein sequence ID" value="GAA4903293.1"/>
    <property type="molecule type" value="Genomic_DNA"/>
</dbReference>
<dbReference type="InterPro" id="IPR012340">
    <property type="entry name" value="NA-bd_OB-fold"/>
</dbReference>
<dbReference type="SUPFAM" id="SSF50249">
    <property type="entry name" value="Nucleic acid-binding proteins"/>
    <property type="match status" value="1"/>
</dbReference>
<evidence type="ECO:0000313" key="21">
    <source>
        <dbReference type="Proteomes" id="UP001501436"/>
    </source>
</evidence>
<dbReference type="SMART" id="SM00896">
    <property type="entry name" value="FDX-ACB"/>
    <property type="match status" value="1"/>
</dbReference>
<dbReference type="NCBIfam" id="TIGR00472">
    <property type="entry name" value="pheT_bact"/>
    <property type="match status" value="1"/>
</dbReference>
<dbReference type="InterPro" id="IPR045864">
    <property type="entry name" value="aa-tRNA-synth_II/BPL/LPL"/>
</dbReference>
<evidence type="ECO:0000259" key="19">
    <source>
        <dbReference type="PROSITE" id="PS51483"/>
    </source>
</evidence>
<dbReference type="EC" id="6.1.1.20" evidence="15"/>
<evidence type="ECO:0000256" key="4">
    <source>
        <dbReference type="ARBA" id="ARBA00022490"/>
    </source>
</evidence>
<dbReference type="GO" id="GO:0016874">
    <property type="term" value="F:ligase activity"/>
    <property type="evidence" value="ECO:0007669"/>
    <property type="project" value="UniProtKB-KW"/>
</dbReference>
<dbReference type="PROSITE" id="PS50886">
    <property type="entry name" value="TRBD"/>
    <property type="match status" value="1"/>
</dbReference>
<dbReference type="Gene3D" id="2.40.50.140">
    <property type="entry name" value="Nucleic acid-binding proteins"/>
    <property type="match status" value="1"/>
</dbReference>
<dbReference type="Pfam" id="PF01588">
    <property type="entry name" value="tRNA_bind"/>
    <property type="match status" value="1"/>
</dbReference>
<keyword evidence="9 15" id="KW-0067">ATP-binding</keyword>
<dbReference type="PANTHER" id="PTHR10947:SF0">
    <property type="entry name" value="PHENYLALANINE--TRNA LIGASE BETA SUBUNIT"/>
    <property type="match status" value="1"/>
</dbReference>
<evidence type="ECO:0000256" key="14">
    <source>
        <dbReference type="ARBA" id="ARBA00049255"/>
    </source>
</evidence>
<dbReference type="Gene3D" id="3.30.70.380">
    <property type="entry name" value="Ferrodoxin-fold anticodon-binding domain"/>
    <property type="match status" value="1"/>
</dbReference>
<comment type="subunit">
    <text evidence="3 15">Tetramer of two alpha and two beta subunits.</text>
</comment>
<evidence type="ECO:0000313" key="20">
    <source>
        <dbReference type="EMBL" id="GAA4903293.1"/>
    </source>
</evidence>
<dbReference type="InterPro" id="IPR005147">
    <property type="entry name" value="tRNA_synthase_B5-dom"/>
</dbReference>
<dbReference type="InterPro" id="IPR005121">
    <property type="entry name" value="Fdx_antiC-bd"/>
</dbReference>
<keyword evidence="7 15" id="KW-0479">Metal-binding</keyword>
<dbReference type="SUPFAM" id="SSF54991">
    <property type="entry name" value="Anticodon-binding domain of PheRS"/>
    <property type="match status" value="1"/>
</dbReference>
<dbReference type="Gene3D" id="3.30.930.10">
    <property type="entry name" value="Bira Bifunctional Protein, Domain 2"/>
    <property type="match status" value="1"/>
</dbReference>
<evidence type="ECO:0000259" key="17">
    <source>
        <dbReference type="PROSITE" id="PS50886"/>
    </source>
</evidence>
<dbReference type="NCBIfam" id="NF045760">
    <property type="entry name" value="YtpR"/>
    <property type="match status" value="1"/>
</dbReference>
<comment type="cofactor">
    <cofactor evidence="15">
        <name>Mg(2+)</name>
        <dbReference type="ChEBI" id="CHEBI:18420"/>
    </cofactor>
    <text evidence="15">Binds 2 magnesium ions per tetramer.</text>
</comment>
<evidence type="ECO:0000256" key="11">
    <source>
        <dbReference type="ARBA" id="ARBA00022884"/>
    </source>
</evidence>
<comment type="catalytic activity">
    <reaction evidence="14 15">
        <text>tRNA(Phe) + L-phenylalanine + ATP = L-phenylalanyl-tRNA(Phe) + AMP + diphosphate + H(+)</text>
        <dbReference type="Rhea" id="RHEA:19413"/>
        <dbReference type="Rhea" id="RHEA-COMP:9668"/>
        <dbReference type="Rhea" id="RHEA-COMP:9699"/>
        <dbReference type="ChEBI" id="CHEBI:15378"/>
        <dbReference type="ChEBI" id="CHEBI:30616"/>
        <dbReference type="ChEBI" id="CHEBI:33019"/>
        <dbReference type="ChEBI" id="CHEBI:58095"/>
        <dbReference type="ChEBI" id="CHEBI:78442"/>
        <dbReference type="ChEBI" id="CHEBI:78531"/>
        <dbReference type="ChEBI" id="CHEBI:456215"/>
        <dbReference type="EC" id="6.1.1.20"/>
    </reaction>
</comment>
<evidence type="ECO:0000256" key="9">
    <source>
        <dbReference type="ARBA" id="ARBA00022840"/>
    </source>
</evidence>
<dbReference type="SUPFAM" id="SSF55681">
    <property type="entry name" value="Class II aaRS and biotin synthetases"/>
    <property type="match status" value="1"/>
</dbReference>
<feature type="binding site" evidence="15">
    <location>
        <position position="473"/>
    </location>
    <ligand>
        <name>Mg(2+)</name>
        <dbReference type="ChEBI" id="CHEBI:18420"/>
        <note>shared with alpha subunit</note>
    </ligand>
</feature>
<dbReference type="HAMAP" id="MF_00283">
    <property type="entry name" value="Phe_tRNA_synth_beta1"/>
    <property type="match status" value="1"/>
</dbReference>
<evidence type="ECO:0000256" key="6">
    <source>
        <dbReference type="ARBA" id="ARBA00022598"/>
    </source>
</evidence>
<dbReference type="InterPro" id="IPR005146">
    <property type="entry name" value="B3/B4_tRNA-bd"/>
</dbReference>
<dbReference type="PROSITE" id="PS51447">
    <property type="entry name" value="FDX_ACB"/>
    <property type="match status" value="1"/>
</dbReference>
<feature type="domain" description="FDX-ACB" evidence="18">
    <location>
        <begin position="705"/>
        <end position="798"/>
    </location>
</feature>
<keyword evidence="21" id="KW-1185">Reference proteome</keyword>
<reference evidence="21" key="1">
    <citation type="journal article" date="2019" name="Int. J. Syst. Evol. Microbiol.">
        <title>The Global Catalogue of Microorganisms (GCM) 10K type strain sequencing project: providing services to taxonomists for standard genome sequencing and annotation.</title>
        <authorList>
            <consortium name="The Broad Institute Genomics Platform"/>
            <consortium name="The Broad Institute Genome Sequencing Center for Infectious Disease"/>
            <person name="Wu L."/>
            <person name="Ma J."/>
        </authorList>
    </citation>
    <scope>NUCLEOTIDE SEQUENCE [LARGE SCALE GENOMIC DNA]</scope>
    <source>
        <strain evidence="21">JCM 18283</strain>
    </source>
</reference>
<evidence type="ECO:0000256" key="8">
    <source>
        <dbReference type="ARBA" id="ARBA00022741"/>
    </source>
</evidence>
<feature type="binding site" evidence="15">
    <location>
        <position position="472"/>
    </location>
    <ligand>
        <name>Mg(2+)</name>
        <dbReference type="ChEBI" id="CHEBI:18420"/>
        <note>shared with alpha subunit</note>
    </ligand>
</feature>
<evidence type="ECO:0000256" key="2">
    <source>
        <dbReference type="ARBA" id="ARBA00008653"/>
    </source>
</evidence>
<keyword evidence="5 16" id="KW-0820">tRNA-binding</keyword>
<organism evidence="20 21">
    <name type="scientific">Mucilaginibacter defluvii</name>
    <dbReference type="NCBI Taxonomy" id="1196019"/>
    <lineage>
        <taxon>Bacteria</taxon>
        <taxon>Pseudomonadati</taxon>
        <taxon>Bacteroidota</taxon>
        <taxon>Sphingobacteriia</taxon>
        <taxon>Sphingobacteriales</taxon>
        <taxon>Sphingobacteriaceae</taxon>
        <taxon>Mucilaginibacter</taxon>
    </lineage>
</organism>
<evidence type="ECO:0000256" key="16">
    <source>
        <dbReference type="PROSITE-ProRule" id="PRU00209"/>
    </source>
</evidence>